<sequence length="71" mass="8008">MEENYRECLKHSNQCETGETTDFCCLEDDKELAVDSPVGFSRACAVQEPGQVCQSLCVRNGRLCRFQVRSS</sequence>
<protein>
    <submittedName>
        <fullName evidence="1">Uncharacterized protein</fullName>
    </submittedName>
</protein>
<evidence type="ECO:0000313" key="1">
    <source>
        <dbReference type="EMBL" id="KAK8776893.1"/>
    </source>
</evidence>
<proteinExistence type="predicted"/>
<dbReference type="Proteomes" id="UP001321473">
    <property type="component" value="Unassembled WGS sequence"/>
</dbReference>
<keyword evidence="2" id="KW-1185">Reference proteome</keyword>
<reference evidence="1 2" key="1">
    <citation type="journal article" date="2023" name="Arcadia Sci">
        <title>De novo assembly of a long-read Amblyomma americanum tick genome.</title>
        <authorList>
            <person name="Chou S."/>
            <person name="Poskanzer K.E."/>
            <person name="Rollins M."/>
            <person name="Thuy-Boun P.S."/>
        </authorList>
    </citation>
    <scope>NUCLEOTIDE SEQUENCE [LARGE SCALE GENOMIC DNA]</scope>
    <source>
        <strain evidence="1">F_SG_1</strain>
        <tissue evidence="1">Salivary glands</tissue>
    </source>
</reference>
<dbReference type="AlphaFoldDB" id="A0AAQ4EQS7"/>
<gene>
    <name evidence="1" type="ORF">V5799_029761</name>
</gene>
<comment type="caution">
    <text evidence="1">The sequence shown here is derived from an EMBL/GenBank/DDBJ whole genome shotgun (WGS) entry which is preliminary data.</text>
</comment>
<accession>A0AAQ4EQS7</accession>
<organism evidence="1 2">
    <name type="scientific">Amblyomma americanum</name>
    <name type="common">Lone star tick</name>
    <dbReference type="NCBI Taxonomy" id="6943"/>
    <lineage>
        <taxon>Eukaryota</taxon>
        <taxon>Metazoa</taxon>
        <taxon>Ecdysozoa</taxon>
        <taxon>Arthropoda</taxon>
        <taxon>Chelicerata</taxon>
        <taxon>Arachnida</taxon>
        <taxon>Acari</taxon>
        <taxon>Parasitiformes</taxon>
        <taxon>Ixodida</taxon>
        <taxon>Ixodoidea</taxon>
        <taxon>Ixodidae</taxon>
        <taxon>Amblyomminae</taxon>
        <taxon>Amblyomma</taxon>
    </lineage>
</organism>
<dbReference type="EMBL" id="JARKHS020012446">
    <property type="protein sequence ID" value="KAK8776893.1"/>
    <property type="molecule type" value="Genomic_DNA"/>
</dbReference>
<name>A0AAQ4EQS7_AMBAM</name>
<evidence type="ECO:0000313" key="2">
    <source>
        <dbReference type="Proteomes" id="UP001321473"/>
    </source>
</evidence>